<dbReference type="Proteomes" id="UP000774617">
    <property type="component" value="Unassembled WGS sequence"/>
</dbReference>
<feature type="domain" description="Carboxylesterase type B" evidence="2">
    <location>
        <begin position="49"/>
        <end position="262"/>
    </location>
</feature>
<dbReference type="Gene3D" id="3.40.50.1820">
    <property type="entry name" value="alpha/beta hydrolase"/>
    <property type="match status" value="1"/>
</dbReference>
<sequence length="338" mass="37747">MSLIIRPSEALPCSALLVSIFAIAYIWHSFISLPMVNLGYGCYRASTLRQATGYYEFLDIRYAAAPLDHLRFQPAVPPRVGKPFIQEYRERRICPQAASSLPPAAIQPKPQSSVNQTVPLHHSSKSDLKPDRRQSETEDCLFLDIYVPKPILDRRRHVVEGEIQGVPVIVWIHGGEHTSGSKALLDGPIDISRNSWSHHSHPSFILVSINYRLGAFGWLSGISLEAQNGTSNVGLHDQRMALHWVQDHIHLFGGDGTRIAVIDNNTSVKHDVPRPVPSLIQHTNDSPLRRYSSPLHKLHDRTFEEFLRFANVSSLTEARSLPSERLIAANAAVFGSIS</sequence>
<dbReference type="InterPro" id="IPR019819">
    <property type="entry name" value="Carboxylesterase_B_CS"/>
</dbReference>
<evidence type="ECO:0000313" key="3">
    <source>
        <dbReference type="EMBL" id="KAH7050204.1"/>
    </source>
</evidence>
<feature type="region of interest" description="Disordered" evidence="1">
    <location>
        <begin position="103"/>
        <end position="133"/>
    </location>
</feature>
<evidence type="ECO:0000256" key="1">
    <source>
        <dbReference type="SAM" id="MobiDB-lite"/>
    </source>
</evidence>
<evidence type="ECO:0000259" key="2">
    <source>
        <dbReference type="Pfam" id="PF00135"/>
    </source>
</evidence>
<dbReference type="SUPFAM" id="SSF53474">
    <property type="entry name" value="alpha/beta-Hydrolases"/>
    <property type="match status" value="1"/>
</dbReference>
<accession>A0ABQ8GAT4</accession>
<evidence type="ECO:0000313" key="4">
    <source>
        <dbReference type="Proteomes" id="UP000774617"/>
    </source>
</evidence>
<proteinExistence type="predicted"/>
<feature type="compositionally biased region" description="Basic and acidic residues" evidence="1">
    <location>
        <begin position="124"/>
        <end position="133"/>
    </location>
</feature>
<comment type="caution">
    <text evidence="3">The sequence shown here is derived from an EMBL/GenBank/DDBJ whole genome shotgun (WGS) entry which is preliminary data.</text>
</comment>
<reference evidence="3 4" key="1">
    <citation type="journal article" date="2021" name="Nat. Commun.">
        <title>Genetic determinants of endophytism in the Arabidopsis root mycobiome.</title>
        <authorList>
            <person name="Mesny F."/>
            <person name="Miyauchi S."/>
            <person name="Thiergart T."/>
            <person name="Pickel B."/>
            <person name="Atanasova L."/>
            <person name="Karlsson M."/>
            <person name="Huettel B."/>
            <person name="Barry K.W."/>
            <person name="Haridas S."/>
            <person name="Chen C."/>
            <person name="Bauer D."/>
            <person name="Andreopoulos W."/>
            <person name="Pangilinan J."/>
            <person name="LaButti K."/>
            <person name="Riley R."/>
            <person name="Lipzen A."/>
            <person name="Clum A."/>
            <person name="Drula E."/>
            <person name="Henrissat B."/>
            <person name="Kohler A."/>
            <person name="Grigoriev I.V."/>
            <person name="Martin F.M."/>
            <person name="Hacquard S."/>
        </authorList>
    </citation>
    <scope>NUCLEOTIDE SEQUENCE [LARGE SCALE GENOMIC DNA]</scope>
    <source>
        <strain evidence="3 4">MPI-SDFR-AT-0080</strain>
    </source>
</reference>
<feature type="compositionally biased region" description="Polar residues" evidence="1">
    <location>
        <begin position="109"/>
        <end position="118"/>
    </location>
</feature>
<dbReference type="PANTHER" id="PTHR11559">
    <property type="entry name" value="CARBOXYLESTERASE"/>
    <property type="match status" value="1"/>
</dbReference>
<keyword evidence="4" id="KW-1185">Reference proteome</keyword>
<organism evidence="3 4">
    <name type="scientific">Macrophomina phaseolina</name>
    <dbReference type="NCBI Taxonomy" id="35725"/>
    <lineage>
        <taxon>Eukaryota</taxon>
        <taxon>Fungi</taxon>
        <taxon>Dikarya</taxon>
        <taxon>Ascomycota</taxon>
        <taxon>Pezizomycotina</taxon>
        <taxon>Dothideomycetes</taxon>
        <taxon>Dothideomycetes incertae sedis</taxon>
        <taxon>Botryosphaeriales</taxon>
        <taxon>Botryosphaeriaceae</taxon>
        <taxon>Macrophomina</taxon>
    </lineage>
</organism>
<protein>
    <submittedName>
        <fullName evidence="3">Carboxylesterase family-domain-containing protein</fullName>
    </submittedName>
</protein>
<dbReference type="PROSITE" id="PS00941">
    <property type="entry name" value="CARBOXYLESTERASE_B_2"/>
    <property type="match status" value="1"/>
</dbReference>
<dbReference type="EMBL" id="JAGTJR010000013">
    <property type="protein sequence ID" value="KAH7050204.1"/>
    <property type="molecule type" value="Genomic_DNA"/>
</dbReference>
<gene>
    <name evidence="3" type="ORF">B0J12DRAFT_574048</name>
</gene>
<dbReference type="InterPro" id="IPR002018">
    <property type="entry name" value="CarbesteraseB"/>
</dbReference>
<dbReference type="InterPro" id="IPR050309">
    <property type="entry name" value="Type-B_Carboxylest/Lipase"/>
</dbReference>
<dbReference type="InterPro" id="IPR029058">
    <property type="entry name" value="AB_hydrolase_fold"/>
</dbReference>
<name>A0ABQ8GAT4_9PEZI</name>
<dbReference type="Pfam" id="PF00135">
    <property type="entry name" value="COesterase"/>
    <property type="match status" value="1"/>
</dbReference>